<sequence length="1003" mass="110487">MTIKRLFASFNYNNRGAVVMVAALLKGSYCPSVIRDGSAEFPCRKSRNHATIYGMGYLTVDGLDLVFIILSLVIIGSVALLPSSELASLQFLIQQYGQSQLPQMDQSICNKTYSGWVFCTTDSNGVDHISAVCKSSKIRSTKVNFFVNFTDQWSPECKIGGDETISSIPSLFPKNLPALSEFAISDIQDEIYSNTFFNNSNISVLKFDQVIFSGVTIDESLYLPKLTKLQGLALIANPPINLNFQSNSFPLLEFIGLEIEGFLSVITVNSSKIKGLSINRSFGSSNVIIGPNLNSSLENIQLSGSITFTGDLKDCIHLKNIYLSMSSLNSYPFTAFPTALEALTISGASFNTKLPTLPIPSNLTTFILSNSDLVGNLPHTVFQNAPTGFKLGLDNNQNLVVGDIPEYWCQFGMVNVENTIVNSAPECFQCYYGNGDTSIKIGTAAAPQPPFTCNITFVRYNLVSIMKIASVYFGLVCGWSPSTIQFNILPLGYKKCNIYNGRGCYFNSFLTHLVQFTKSNTICTVFNQTSNSLTCLLPKTTPISPNLSLNISNQYHSIISTVNLVYYPIVSSADYLSDNQTLTFYGYYGPPDFTPLIVTVAGTINCNATSINETTLQCKLASTPQPGPATLFVSVGGFEFTSSNLLYFQPNNNNGSTTGSTTTNGGETPQQKCSRLTYNCYGHGYCDTNGICQCDENYNQIDNCLTKYINTTIKPNTTNPTVSFDIDGIDFQFEIYSIQELDYDGSILQELLLTNQTWNVSINTDNITTLANYQLILGNDSMYQSLLVSSDISFSSIQRNVTFGDTELVLAPNAIKIGFTINGWSYQSNLATLRVVFKSIMNNDQSILFDCEKQSIDSFTKEELSESIQYLRVVKNNIQFNGRFIDFVLSDGRKTYSKTELISLTPTNDNTNGDEQSIVLIGINLPQCQSCQLDPDFTPLLIDKNNDNNECSSQSNTWKIIVGTVAGGIGLVALTIATVILIKKKVKSHKYHKDMAQKLNQFK</sequence>
<dbReference type="InterPro" id="IPR032675">
    <property type="entry name" value="LRR_dom_sf"/>
</dbReference>
<dbReference type="InterPro" id="IPR053331">
    <property type="entry name" value="EGF-like_comC"/>
</dbReference>
<feature type="transmembrane region" description="Helical" evidence="1">
    <location>
        <begin position="54"/>
        <end position="81"/>
    </location>
</feature>
<reference evidence="4" key="1">
    <citation type="journal article" date="2011" name="Genome Res.">
        <title>Phylogeny-wide analysis of social amoeba genomes highlights ancient origins for complex intercellular communication.</title>
        <authorList>
            <person name="Heidel A.J."/>
            <person name="Lawal H.M."/>
            <person name="Felder M."/>
            <person name="Schilde C."/>
            <person name="Helps N.R."/>
            <person name="Tunggal B."/>
            <person name="Rivero F."/>
            <person name="John U."/>
            <person name="Schleicher M."/>
            <person name="Eichinger L."/>
            <person name="Platzer M."/>
            <person name="Noegel A.A."/>
            <person name="Schaap P."/>
            <person name="Gloeckner G."/>
        </authorList>
    </citation>
    <scope>NUCLEOTIDE SEQUENCE [LARGE SCALE GENOMIC DNA]</scope>
    <source>
        <strain evidence="4">SH3</strain>
    </source>
</reference>
<protein>
    <recommendedName>
        <fullName evidence="2">ComC supersandwich domain-containing protein</fullName>
    </recommendedName>
</protein>
<dbReference type="Gene3D" id="3.80.10.10">
    <property type="entry name" value="Ribonuclease Inhibitor"/>
    <property type="match status" value="1"/>
</dbReference>
<accession>F4Q4G8</accession>
<evidence type="ECO:0000313" key="3">
    <source>
        <dbReference type="EMBL" id="EGG17817.1"/>
    </source>
</evidence>
<dbReference type="KEGG" id="dfa:DFA_08818"/>
<keyword evidence="1" id="KW-1133">Transmembrane helix</keyword>
<feature type="transmembrane region" description="Helical" evidence="1">
    <location>
        <begin position="960"/>
        <end position="982"/>
    </location>
</feature>
<evidence type="ECO:0000259" key="2">
    <source>
        <dbReference type="Pfam" id="PF22933"/>
    </source>
</evidence>
<dbReference type="RefSeq" id="XP_004356301.1">
    <property type="nucleotide sequence ID" value="XM_004356248.1"/>
</dbReference>
<dbReference type="EMBL" id="GL883021">
    <property type="protein sequence ID" value="EGG17817.1"/>
    <property type="molecule type" value="Genomic_DNA"/>
</dbReference>
<feature type="domain" description="ComC supersandwich" evidence="2">
    <location>
        <begin position="710"/>
        <end position="938"/>
    </location>
</feature>
<dbReference type="PANTHER" id="PTHR24032">
    <property type="entry name" value="EGF-LIKE DOMAIN-CONTAINING PROTEIN-RELATED-RELATED"/>
    <property type="match status" value="1"/>
</dbReference>
<keyword evidence="1" id="KW-0472">Membrane</keyword>
<dbReference type="Proteomes" id="UP000007797">
    <property type="component" value="Unassembled WGS sequence"/>
</dbReference>
<gene>
    <name evidence="3" type="ORF">DFA_08818</name>
</gene>
<proteinExistence type="predicted"/>
<dbReference type="SUPFAM" id="SSF52058">
    <property type="entry name" value="L domain-like"/>
    <property type="match status" value="1"/>
</dbReference>
<dbReference type="GeneID" id="14869723"/>
<dbReference type="InterPro" id="IPR054484">
    <property type="entry name" value="ComC_SSD"/>
</dbReference>
<evidence type="ECO:0000256" key="1">
    <source>
        <dbReference type="SAM" id="Phobius"/>
    </source>
</evidence>
<evidence type="ECO:0000313" key="4">
    <source>
        <dbReference type="Proteomes" id="UP000007797"/>
    </source>
</evidence>
<dbReference type="Pfam" id="PF22933">
    <property type="entry name" value="ComC_SSD"/>
    <property type="match status" value="1"/>
</dbReference>
<organism evidence="3 4">
    <name type="scientific">Cavenderia fasciculata</name>
    <name type="common">Slime mold</name>
    <name type="synonym">Dictyostelium fasciculatum</name>
    <dbReference type="NCBI Taxonomy" id="261658"/>
    <lineage>
        <taxon>Eukaryota</taxon>
        <taxon>Amoebozoa</taxon>
        <taxon>Evosea</taxon>
        <taxon>Eumycetozoa</taxon>
        <taxon>Dictyostelia</taxon>
        <taxon>Acytosteliales</taxon>
        <taxon>Cavenderiaceae</taxon>
        <taxon>Cavenderia</taxon>
    </lineage>
</organism>
<name>F4Q4G8_CACFS</name>
<keyword evidence="4" id="KW-1185">Reference proteome</keyword>
<keyword evidence="1" id="KW-0812">Transmembrane</keyword>
<dbReference type="AlphaFoldDB" id="F4Q4G8"/>